<accession>A0A1N7S3R5</accession>
<evidence type="ECO:0000313" key="1">
    <source>
        <dbReference type="EMBL" id="SIT41979.1"/>
    </source>
</evidence>
<proteinExistence type="predicted"/>
<keyword evidence="2" id="KW-1185">Reference proteome</keyword>
<gene>
    <name evidence="1" type="ORF">BN2475_340028</name>
</gene>
<dbReference type="STRING" id="1247936.BN2475_340028"/>
<sequence length="61" mass="6690">MSAERVGLSLRLSIVIPDLCKRNIEDNTKASPMPNALTAFVTQRGPLAQVPCSIPEQHSMR</sequence>
<name>A0A1N7S3R5_9BURK</name>
<dbReference type="Proteomes" id="UP000187012">
    <property type="component" value="Unassembled WGS sequence"/>
</dbReference>
<reference evidence="1 2" key="1">
    <citation type="submission" date="2016-12" db="EMBL/GenBank/DDBJ databases">
        <authorList>
            <person name="Song W.-J."/>
            <person name="Kurnit D.M."/>
        </authorList>
    </citation>
    <scope>NUCLEOTIDE SEQUENCE [LARGE SCALE GENOMIC DNA]</scope>
    <source>
        <strain evidence="1 2">STM7296</strain>
    </source>
</reference>
<evidence type="ECO:0000313" key="2">
    <source>
        <dbReference type="Proteomes" id="UP000187012"/>
    </source>
</evidence>
<dbReference type="AlphaFoldDB" id="A0A1N7S3R5"/>
<dbReference type="EMBL" id="CYGX02000034">
    <property type="protein sequence ID" value="SIT41979.1"/>
    <property type="molecule type" value="Genomic_DNA"/>
</dbReference>
<organism evidence="1 2">
    <name type="scientific">Paraburkholderia ribeironis</name>
    <dbReference type="NCBI Taxonomy" id="1247936"/>
    <lineage>
        <taxon>Bacteria</taxon>
        <taxon>Pseudomonadati</taxon>
        <taxon>Pseudomonadota</taxon>
        <taxon>Betaproteobacteria</taxon>
        <taxon>Burkholderiales</taxon>
        <taxon>Burkholderiaceae</taxon>
        <taxon>Paraburkholderia</taxon>
    </lineage>
</organism>
<protein>
    <submittedName>
        <fullName evidence="1">Uncharacterized protein</fullName>
    </submittedName>
</protein>